<dbReference type="SUPFAM" id="SSF53822">
    <property type="entry name" value="Periplasmic binding protein-like I"/>
    <property type="match status" value="1"/>
</dbReference>
<dbReference type="InterPro" id="IPR000843">
    <property type="entry name" value="HTH_LacI"/>
</dbReference>
<protein>
    <submittedName>
        <fullName evidence="5">Transcriptional regulator</fullName>
    </submittedName>
</protein>
<dbReference type="InterPro" id="IPR010982">
    <property type="entry name" value="Lambda_DNA-bd_dom_sf"/>
</dbReference>
<keyword evidence="2" id="KW-0238">DNA-binding</keyword>
<sequence>MAGLTLRELAARLDISVGTVSRALSGDTAIALKTRERVTEAARQYGYVPNMAARQLVSGRSGFVGFVMPVRGPNFIDSYLGEFLTGLGEGLVEHGMDLFIATVPAGRSELSVLRHVVESGRADGMVVPRIGEADERLAYLIERKFPFVAHGRMLDSSSAFNWLDADSVSAFGEIFDLLYALGHRHFGLVSISDPMTFRHLRERGLRDAISRRGDPNVILDVASAPRFDRGATVAAVNSLLHAERRPTAMIGLFDELALTIMEEASRAGLSIPRDLSVVGFDNITAAAYAPPGLTTFEAHTRDSAREIAGMLVSVIEKKPATPLTKLIAPKLVARASHGPVPETARKL</sequence>
<dbReference type="PANTHER" id="PTHR30146:SF109">
    <property type="entry name" value="HTH-TYPE TRANSCRIPTIONAL REGULATOR GALS"/>
    <property type="match status" value="1"/>
</dbReference>
<dbReference type="EMBL" id="LAJE02000009">
    <property type="protein sequence ID" value="OEO33239.1"/>
    <property type="molecule type" value="Genomic_DNA"/>
</dbReference>
<evidence type="ECO:0000256" key="2">
    <source>
        <dbReference type="ARBA" id="ARBA00023125"/>
    </source>
</evidence>
<keyword evidence="3" id="KW-0804">Transcription</keyword>
<dbReference type="Gene3D" id="3.40.50.2300">
    <property type="match status" value="2"/>
</dbReference>
<evidence type="ECO:0000313" key="5">
    <source>
        <dbReference type="EMBL" id="OEO33239.1"/>
    </source>
</evidence>
<dbReference type="InterPro" id="IPR046335">
    <property type="entry name" value="LacI/GalR-like_sensor"/>
</dbReference>
<accession>A0A1E5XXF4</accession>
<dbReference type="RefSeq" id="WP_069907623.1">
    <property type="nucleotide sequence ID" value="NZ_LAJE02000009.1"/>
</dbReference>
<evidence type="ECO:0000256" key="1">
    <source>
        <dbReference type="ARBA" id="ARBA00023015"/>
    </source>
</evidence>
<name>A0A1E5XXF4_9HYPH</name>
<gene>
    <name evidence="5" type="ORF">VW23_007570</name>
</gene>
<dbReference type="GO" id="GO:0003700">
    <property type="term" value="F:DNA-binding transcription factor activity"/>
    <property type="evidence" value="ECO:0007669"/>
    <property type="project" value="TreeGrafter"/>
</dbReference>
<dbReference type="Pfam" id="PF13377">
    <property type="entry name" value="Peripla_BP_3"/>
    <property type="match status" value="1"/>
</dbReference>
<keyword evidence="1" id="KW-0805">Transcription regulation</keyword>
<dbReference type="Gene3D" id="1.10.260.40">
    <property type="entry name" value="lambda repressor-like DNA-binding domains"/>
    <property type="match status" value="1"/>
</dbReference>
<comment type="caution">
    <text evidence="5">The sequence shown here is derived from an EMBL/GenBank/DDBJ whole genome shotgun (WGS) entry which is preliminary data.</text>
</comment>
<dbReference type="PANTHER" id="PTHR30146">
    <property type="entry name" value="LACI-RELATED TRANSCRIPTIONAL REPRESSOR"/>
    <property type="match status" value="1"/>
</dbReference>
<dbReference type="Proteomes" id="UP000095463">
    <property type="component" value="Unassembled WGS sequence"/>
</dbReference>
<dbReference type="CDD" id="cd01392">
    <property type="entry name" value="HTH_LacI"/>
    <property type="match status" value="1"/>
</dbReference>
<dbReference type="Pfam" id="PF00356">
    <property type="entry name" value="LacI"/>
    <property type="match status" value="1"/>
</dbReference>
<dbReference type="SUPFAM" id="SSF47413">
    <property type="entry name" value="lambda repressor-like DNA-binding domains"/>
    <property type="match status" value="1"/>
</dbReference>
<evidence type="ECO:0000256" key="3">
    <source>
        <dbReference type="ARBA" id="ARBA00023163"/>
    </source>
</evidence>
<dbReference type="SMART" id="SM00354">
    <property type="entry name" value="HTH_LACI"/>
    <property type="match status" value="1"/>
</dbReference>
<dbReference type="GO" id="GO:0000976">
    <property type="term" value="F:transcription cis-regulatory region binding"/>
    <property type="evidence" value="ECO:0007669"/>
    <property type="project" value="TreeGrafter"/>
</dbReference>
<dbReference type="OrthoDB" id="234496at2"/>
<dbReference type="InterPro" id="IPR028082">
    <property type="entry name" value="Peripla_BP_I"/>
</dbReference>
<feature type="domain" description="HTH lacI-type" evidence="4">
    <location>
        <begin position="4"/>
        <end position="58"/>
    </location>
</feature>
<reference evidence="5 6" key="1">
    <citation type="journal article" date="2015" name="Genome Announc.">
        <title>Genome Assemblies of Three Soil-Associated Devosia species: D. insulae, D. limi, and D. soli.</title>
        <authorList>
            <person name="Hassan Y.I."/>
            <person name="Lepp D."/>
            <person name="Zhou T."/>
        </authorList>
    </citation>
    <scope>NUCLEOTIDE SEQUENCE [LARGE SCALE GENOMIC DNA]</scope>
    <source>
        <strain evidence="5 6">DS-56</strain>
    </source>
</reference>
<organism evidence="5 6">
    <name type="scientific">Devosia insulae DS-56</name>
    <dbReference type="NCBI Taxonomy" id="1116389"/>
    <lineage>
        <taxon>Bacteria</taxon>
        <taxon>Pseudomonadati</taxon>
        <taxon>Pseudomonadota</taxon>
        <taxon>Alphaproteobacteria</taxon>
        <taxon>Hyphomicrobiales</taxon>
        <taxon>Devosiaceae</taxon>
        <taxon>Devosia</taxon>
    </lineage>
</organism>
<proteinExistence type="predicted"/>
<dbReference type="PROSITE" id="PS50932">
    <property type="entry name" value="HTH_LACI_2"/>
    <property type="match status" value="1"/>
</dbReference>
<evidence type="ECO:0000259" key="4">
    <source>
        <dbReference type="PROSITE" id="PS50932"/>
    </source>
</evidence>
<keyword evidence="6" id="KW-1185">Reference proteome</keyword>
<dbReference type="AlphaFoldDB" id="A0A1E5XXF4"/>
<evidence type="ECO:0000313" key="6">
    <source>
        <dbReference type="Proteomes" id="UP000095463"/>
    </source>
</evidence>